<feature type="region of interest" description="Disordered" evidence="1">
    <location>
        <begin position="161"/>
        <end position="222"/>
    </location>
</feature>
<evidence type="ECO:0000256" key="2">
    <source>
        <dbReference type="SAM" id="Phobius"/>
    </source>
</evidence>
<comment type="caution">
    <text evidence="3">The sequence shown here is derived from an EMBL/GenBank/DDBJ whole genome shotgun (WGS) entry which is preliminary data.</text>
</comment>
<name>A0ABT6NPC7_9BACT</name>
<evidence type="ECO:0000313" key="4">
    <source>
        <dbReference type="Proteomes" id="UP001160301"/>
    </source>
</evidence>
<keyword evidence="2" id="KW-1133">Transmembrane helix</keyword>
<keyword evidence="2" id="KW-0472">Membrane</keyword>
<proteinExistence type="predicted"/>
<keyword evidence="2" id="KW-0812">Transmembrane</keyword>
<keyword evidence="4" id="KW-1185">Reference proteome</keyword>
<gene>
    <name evidence="3" type="ORF">QHF89_11650</name>
</gene>
<reference evidence="3 4" key="1">
    <citation type="submission" date="2023-04" db="EMBL/GenBank/DDBJ databases">
        <title>The genome sequence of Polyangium sorediatum DSM14670.</title>
        <authorList>
            <person name="Zhang X."/>
        </authorList>
    </citation>
    <scope>NUCLEOTIDE SEQUENCE [LARGE SCALE GENOMIC DNA]</scope>
    <source>
        <strain evidence="3 4">DSM 14670</strain>
    </source>
</reference>
<evidence type="ECO:0000256" key="1">
    <source>
        <dbReference type="SAM" id="MobiDB-lite"/>
    </source>
</evidence>
<dbReference type="EMBL" id="JARZHI010000007">
    <property type="protein sequence ID" value="MDI1430158.1"/>
    <property type="molecule type" value="Genomic_DNA"/>
</dbReference>
<feature type="compositionally biased region" description="Basic and acidic residues" evidence="1">
    <location>
        <begin position="165"/>
        <end position="189"/>
    </location>
</feature>
<evidence type="ECO:0000313" key="3">
    <source>
        <dbReference type="EMBL" id="MDI1430158.1"/>
    </source>
</evidence>
<feature type="compositionally biased region" description="Polar residues" evidence="1">
    <location>
        <begin position="194"/>
        <end position="216"/>
    </location>
</feature>
<feature type="transmembrane region" description="Helical" evidence="2">
    <location>
        <begin position="123"/>
        <end position="140"/>
    </location>
</feature>
<protein>
    <submittedName>
        <fullName evidence="3">Uncharacterized protein</fullName>
    </submittedName>
</protein>
<dbReference type="Proteomes" id="UP001160301">
    <property type="component" value="Unassembled WGS sequence"/>
</dbReference>
<organism evidence="3 4">
    <name type="scientific">Polyangium sorediatum</name>
    <dbReference type="NCBI Taxonomy" id="889274"/>
    <lineage>
        <taxon>Bacteria</taxon>
        <taxon>Pseudomonadati</taxon>
        <taxon>Myxococcota</taxon>
        <taxon>Polyangia</taxon>
        <taxon>Polyangiales</taxon>
        <taxon>Polyangiaceae</taxon>
        <taxon>Polyangium</taxon>
    </lineage>
</organism>
<sequence length="222" mass="23580">MDRESLEVKLDALIEEMRVELATELAAAAETKGPSVHVTGLLPPTSKGTDEAEAPKIIVGKGVDPRAELTIVGRRSDDGAEWIFDGVEEDADSQGIHAPLTRSDAPVERVVVAEATPRRRAPVVAIAGAVVGAALTWLLLGNGGAIPVLQAQRLPRELFAATTKPAERPEAKAEMGTKAEEPVKQEKKVRPPAASQSTQKSVKTMGRQTGPRTTGLETEPEF</sequence>
<accession>A0ABT6NPC7</accession>
<dbReference type="RefSeq" id="WP_136969411.1">
    <property type="nucleotide sequence ID" value="NZ_JARZHI010000007.1"/>
</dbReference>